<keyword evidence="1" id="KW-1133">Transmembrane helix</keyword>
<keyword evidence="1" id="KW-0472">Membrane</keyword>
<dbReference type="KEGG" id="gtr:GLOTRDRAFT_93334"/>
<evidence type="ECO:0000259" key="2">
    <source>
        <dbReference type="Pfam" id="PF20151"/>
    </source>
</evidence>
<dbReference type="AlphaFoldDB" id="S7RRY2"/>
<evidence type="ECO:0000256" key="1">
    <source>
        <dbReference type="SAM" id="Phobius"/>
    </source>
</evidence>
<organism evidence="3 4">
    <name type="scientific">Gloeophyllum trabeum (strain ATCC 11539 / FP-39264 / Madison 617)</name>
    <name type="common">Brown rot fungus</name>
    <dbReference type="NCBI Taxonomy" id="670483"/>
    <lineage>
        <taxon>Eukaryota</taxon>
        <taxon>Fungi</taxon>
        <taxon>Dikarya</taxon>
        <taxon>Basidiomycota</taxon>
        <taxon>Agaricomycotina</taxon>
        <taxon>Agaricomycetes</taxon>
        <taxon>Gloeophyllales</taxon>
        <taxon>Gloeophyllaceae</taxon>
        <taxon>Gloeophyllum</taxon>
    </lineage>
</organism>
<dbReference type="HOGENOM" id="CLU_1321010_0_0_1"/>
<dbReference type="RefSeq" id="XP_007865812.1">
    <property type="nucleotide sequence ID" value="XM_007867621.1"/>
</dbReference>
<sequence>MEQAYYTAYFVTFSNALIVYGLFTDVSIGMCEGFNLERQIALVASQVMIGVLMVMRVYAMYNCNRSVVAGLLFAAVLVIAAAMVSYLQGRTTISTNVSGCLAFYLGNSEIRALRRFHNYLILMGTAITCYDYSITLGDEIRYIWRTPWSVGKTCFVLNRYFAIVCGVINLFDTFSDLSPRMCTDLERERQIAIVASQIFIEGEAPDSR</sequence>
<gene>
    <name evidence="3" type="ORF">GLOTRDRAFT_93334</name>
</gene>
<reference evidence="3 4" key="1">
    <citation type="journal article" date="2012" name="Science">
        <title>The Paleozoic origin of enzymatic lignin decomposition reconstructed from 31 fungal genomes.</title>
        <authorList>
            <person name="Floudas D."/>
            <person name="Binder M."/>
            <person name="Riley R."/>
            <person name="Barry K."/>
            <person name="Blanchette R.A."/>
            <person name="Henrissat B."/>
            <person name="Martinez A.T."/>
            <person name="Otillar R."/>
            <person name="Spatafora J.W."/>
            <person name="Yadav J.S."/>
            <person name="Aerts A."/>
            <person name="Benoit I."/>
            <person name="Boyd A."/>
            <person name="Carlson A."/>
            <person name="Copeland A."/>
            <person name="Coutinho P.M."/>
            <person name="de Vries R.P."/>
            <person name="Ferreira P."/>
            <person name="Findley K."/>
            <person name="Foster B."/>
            <person name="Gaskell J."/>
            <person name="Glotzer D."/>
            <person name="Gorecki P."/>
            <person name="Heitman J."/>
            <person name="Hesse C."/>
            <person name="Hori C."/>
            <person name="Igarashi K."/>
            <person name="Jurgens J.A."/>
            <person name="Kallen N."/>
            <person name="Kersten P."/>
            <person name="Kohler A."/>
            <person name="Kuees U."/>
            <person name="Kumar T.K.A."/>
            <person name="Kuo A."/>
            <person name="LaButti K."/>
            <person name="Larrondo L.F."/>
            <person name="Lindquist E."/>
            <person name="Ling A."/>
            <person name="Lombard V."/>
            <person name="Lucas S."/>
            <person name="Lundell T."/>
            <person name="Martin R."/>
            <person name="McLaughlin D.J."/>
            <person name="Morgenstern I."/>
            <person name="Morin E."/>
            <person name="Murat C."/>
            <person name="Nagy L.G."/>
            <person name="Nolan M."/>
            <person name="Ohm R.A."/>
            <person name="Patyshakuliyeva A."/>
            <person name="Rokas A."/>
            <person name="Ruiz-Duenas F.J."/>
            <person name="Sabat G."/>
            <person name="Salamov A."/>
            <person name="Samejima M."/>
            <person name="Schmutz J."/>
            <person name="Slot J.C."/>
            <person name="St John F."/>
            <person name="Stenlid J."/>
            <person name="Sun H."/>
            <person name="Sun S."/>
            <person name="Syed K."/>
            <person name="Tsang A."/>
            <person name="Wiebenga A."/>
            <person name="Young D."/>
            <person name="Pisabarro A."/>
            <person name="Eastwood D.C."/>
            <person name="Martin F."/>
            <person name="Cullen D."/>
            <person name="Grigoriev I.V."/>
            <person name="Hibbett D.S."/>
        </authorList>
    </citation>
    <scope>NUCLEOTIDE SEQUENCE [LARGE SCALE GENOMIC DNA]</scope>
    <source>
        <strain evidence="3 4">ATCC 11539</strain>
    </source>
</reference>
<protein>
    <recommendedName>
        <fullName evidence="2">DUF6533 domain-containing protein</fullName>
    </recommendedName>
</protein>
<feature type="transmembrane region" description="Helical" evidence="1">
    <location>
        <begin position="67"/>
        <end position="87"/>
    </location>
</feature>
<evidence type="ECO:0000313" key="3">
    <source>
        <dbReference type="EMBL" id="EPQ55774.1"/>
    </source>
</evidence>
<dbReference type="OrthoDB" id="3242409at2759"/>
<dbReference type="InterPro" id="IPR045340">
    <property type="entry name" value="DUF6533"/>
</dbReference>
<keyword evidence="4" id="KW-1185">Reference proteome</keyword>
<dbReference type="EMBL" id="KB469301">
    <property type="protein sequence ID" value="EPQ55774.1"/>
    <property type="molecule type" value="Genomic_DNA"/>
</dbReference>
<keyword evidence="1" id="KW-0812">Transmembrane</keyword>
<feature type="domain" description="DUF6533" evidence="2">
    <location>
        <begin position="119"/>
        <end position="164"/>
    </location>
</feature>
<dbReference type="Pfam" id="PF20151">
    <property type="entry name" value="DUF6533"/>
    <property type="match status" value="1"/>
</dbReference>
<feature type="transmembrane region" description="Helical" evidence="1">
    <location>
        <begin position="40"/>
        <end position="61"/>
    </location>
</feature>
<dbReference type="GeneID" id="19309474"/>
<accession>S7RRY2</accession>
<evidence type="ECO:0000313" key="4">
    <source>
        <dbReference type="Proteomes" id="UP000030669"/>
    </source>
</evidence>
<feature type="transmembrane region" description="Helical" evidence="1">
    <location>
        <begin position="6"/>
        <end position="28"/>
    </location>
</feature>
<name>S7RRY2_GLOTA</name>
<proteinExistence type="predicted"/>
<dbReference type="Proteomes" id="UP000030669">
    <property type="component" value="Unassembled WGS sequence"/>
</dbReference>